<dbReference type="Gene3D" id="3.10.250.10">
    <property type="entry name" value="SRCR-like domain"/>
    <property type="match status" value="2"/>
</dbReference>
<reference evidence="6" key="1">
    <citation type="journal article" date="2010" name="Nature">
        <title>The Amphimedon queenslandica genome and the evolution of animal complexity.</title>
        <authorList>
            <person name="Srivastava M."/>
            <person name="Simakov O."/>
            <person name="Chapman J."/>
            <person name="Fahey B."/>
            <person name="Gauthier M.E."/>
            <person name="Mitros T."/>
            <person name="Richards G.S."/>
            <person name="Conaco C."/>
            <person name="Dacre M."/>
            <person name="Hellsten U."/>
            <person name="Larroux C."/>
            <person name="Putnam N.H."/>
            <person name="Stanke M."/>
            <person name="Adamska M."/>
            <person name="Darling A."/>
            <person name="Degnan S.M."/>
            <person name="Oakley T.H."/>
            <person name="Plachetzki D.C."/>
            <person name="Zhai Y."/>
            <person name="Adamski M."/>
            <person name="Calcino A."/>
            <person name="Cummins S.F."/>
            <person name="Goodstein D.M."/>
            <person name="Harris C."/>
            <person name="Jackson D.J."/>
            <person name="Leys S.P."/>
            <person name="Shu S."/>
            <person name="Woodcroft B.J."/>
            <person name="Vervoort M."/>
            <person name="Kosik K.S."/>
            <person name="Manning G."/>
            <person name="Degnan B.M."/>
            <person name="Rokhsar D.S."/>
        </authorList>
    </citation>
    <scope>NUCLEOTIDE SEQUENCE [LARGE SCALE GENOMIC DNA]</scope>
</reference>
<evidence type="ECO:0000313" key="6">
    <source>
        <dbReference type="Proteomes" id="UP000007879"/>
    </source>
</evidence>
<comment type="caution">
    <text evidence="3">Lacks conserved residue(s) required for the propagation of feature annotation.</text>
</comment>
<dbReference type="PANTHER" id="PTHR48071">
    <property type="entry name" value="SRCR DOMAIN-CONTAINING PROTEIN"/>
    <property type="match status" value="1"/>
</dbReference>
<organism evidence="5 6">
    <name type="scientific">Amphimedon queenslandica</name>
    <name type="common">Sponge</name>
    <dbReference type="NCBI Taxonomy" id="400682"/>
    <lineage>
        <taxon>Eukaryota</taxon>
        <taxon>Metazoa</taxon>
        <taxon>Porifera</taxon>
        <taxon>Demospongiae</taxon>
        <taxon>Heteroscleromorpha</taxon>
        <taxon>Haplosclerida</taxon>
        <taxon>Niphatidae</taxon>
        <taxon>Amphimedon</taxon>
    </lineage>
</organism>
<dbReference type="InterPro" id="IPR036772">
    <property type="entry name" value="SRCR-like_dom_sf"/>
</dbReference>
<dbReference type="Proteomes" id="UP000007879">
    <property type="component" value="Unassembled WGS sequence"/>
</dbReference>
<dbReference type="GO" id="GO:0016020">
    <property type="term" value="C:membrane"/>
    <property type="evidence" value="ECO:0007669"/>
    <property type="project" value="InterPro"/>
</dbReference>
<dbReference type="PROSITE" id="PS50287">
    <property type="entry name" value="SRCR_2"/>
    <property type="match status" value="2"/>
</dbReference>
<dbReference type="Pfam" id="PF00530">
    <property type="entry name" value="SRCR"/>
    <property type="match status" value="2"/>
</dbReference>
<keyword evidence="6" id="KW-1185">Reference proteome</keyword>
<dbReference type="AlphaFoldDB" id="A0AAN0JR68"/>
<reference evidence="5" key="2">
    <citation type="submission" date="2024-06" db="UniProtKB">
        <authorList>
            <consortium name="EnsemblMetazoa"/>
        </authorList>
    </citation>
    <scope>IDENTIFICATION</scope>
</reference>
<keyword evidence="2 3" id="KW-1015">Disulfide bond</keyword>
<keyword evidence="1" id="KW-0732">Signal</keyword>
<protein>
    <recommendedName>
        <fullName evidence="4">SRCR domain-containing protein</fullName>
    </recommendedName>
</protein>
<evidence type="ECO:0000259" key="4">
    <source>
        <dbReference type="PROSITE" id="PS50287"/>
    </source>
</evidence>
<dbReference type="KEGG" id="aqu:105314776"/>
<dbReference type="InterPro" id="IPR001190">
    <property type="entry name" value="SRCR"/>
</dbReference>
<evidence type="ECO:0000256" key="1">
    <source>
        <dbReference type="ARBA" id="ARBA00022729"/>
    </source>
</evidence>
<proteinExistence type="predicted"/>
<accession>A0AAN0JR68</accession>
<evidence type="ECO:0000256" key="3">
    <source>
        <dbReference type="PROSITE-ProRule" id="PRU00196"/>
    </source>
</evidence>
<dbReference type="EnsemblMetazoa" id="XM_020003785.1">
    <property type="protein sequence ID" value="XP_019859344.1"/>
    <property type="gene ID" value="LOC105314776"/>
</dbReference>
<feature type="domain" description="SRCR" evidence="4">
    <location>
        <begin position="144"/>
        <end position="246"/>
    </location>
</feature>
<name>A0AAN0JR68_AMPQE</name>
<feature type="domain" description="SRCR" evidence="4">
    <location>
        <begin position="15"/>
        <end position="131"/>
    </location>
</feature>
<feature type="disulfide bond" evidence="3">
    <location>
        <begin position="214"/>
        <end position="224"/>
    </location>
</feature>
<dbReference type="GeneID" id="105314776"/>
<evidence type="ECO:0000313" key="5">
    <source>
        <dbReference type="EnsemblMetazoa" id="XP_019859344.1"/>
    </source>
</evidence>
<dbReference type="RefSeq" id="XP_019859344.1">
    <property type="nucleotide sequence ID" value="XM_020003785.1"/>
</dbReference>
<sequence>MKWQNLNAKNARGTVRLVRNGVFSHTYSSGIVQIYYSASSSSILSWGNICDDTSFGDNEANVICNQLAYNGASVYGRAGSTSSFGIDYNATILDDVSCSSSSFLTLEQCSLTTIISITCSLNSNDAFVTCYTIRIWNNPYPGQIRLQGSIYTSYGRLEVYCNGQWGTVCDDTFGAADAKVVCRQLGYSHYVLAHSGTLLAGSSFQPIWLDRVFCSSSYSCLASCESCPSSQYHNCFHSEDVAIACEFDSTETASSNTLNTCQYSSTTGTTPTTPTTATTDTTTATTDASTCATTNISPDIVGIIVGVVAVVGTTVTCI</sequence>
<dbReference type="PANTHER" id="PTHR48071:SF28">
    <property type="entry name" value="SRCR DOMAIN-CONTAINING PROTEIN"/>
    <property type="match status" value="1"/>
</dbReference>
<dbReference type="PRINTS" id="PR00258">
    <property type="entry name" value="SPERACTRCPTR"/>
</dbReference>
<dbReference type="SUPFAM" id="SSF56487">
    <property type="entry name" value="SRCR-like"/>
    <property type="match status" value="2"/>
</dbReference>
<dbReference type="SMART" id="SM00202">
    <property type="entry name" value="SR"/>
    <property type="match status" value="2"/>
</dbReference>
<dbReference type="FunFam" id="3.10.250.10:FF:000001">
    <property type="entry name" value="Lysyl oxidase 4 isoform X1"/>
    <property type="match status" value="1"/>
</dbReference>
<evidence type="ECO:0000256" key="2">
    <source>
        <dbReference type="ARBA" id="ARBA00023157"/>
    </source>
</evidence>